<dbReference type="SUPFAM" id="SSF47364">
    <property type="entry name" value="Domain of the SRP/SRP receptor G-proteins"/>
    <property type="match status" value="1"/>
</dbReference>
<keyword evidence="8" id="KW-0733">Signal recognition particle</keyword>
<sequence>MDFGDSLRKALAKLTHSTIIDAKVIREFNKELQKTLIMGDVDVELVLDLTKRIEEKALKSKPPAGIPSNDYITDIVYNELVSLVGDRYEPELKRQRILLLGLYGSGKTTTAAKLARFYQNKGLASGIICCDTTRPAAFEQLKTLAEQANVGFFGIRGEKDARKIVAEGLKELKDKPVIICDTGGRSALDPNLIDELSGITKSFNPDKKVLVISSDIGQVAGKQASEFNNSVGIDGVVVTKMDGSSKGGGALSATNAAKVHVMFIGTGEKLNDLEPFNPDDYIGSLLGIPNIKKLIDNVNEAVKEANLNPDEVNAEKLNFNTFYSQLKTLNKMGPLKNVLKMMGAVDAPKELIDQSEEKLKKYRVIIASMTNDERNDEKLLHNPSRVHRIALGSGTAESDVRSMIADFNKMKKSFNMLKNSRDIRKIFPGFNN</sequence>
<evidence type="ECO:0000313" key="15">
    <source>
        <dbReference type="Proteomes" id="UP000197679"/>
    </source>
</evidence>
<evidence type="ECO:0000256" key="10">
    <source>
        <dbReference type="ARBA" id="ARBA00035672"/>
    </source>
</evidence>
<dbReference type="Proteomes" id="UP000197679">
    <property type="component" value="Chromosome"/>
</dbReference>
<comment type="subcellular location">
    <subcellularLocation>
        <location evidence="1">Cytoplasm</location>
    </subcellularLocation>
</comment>
<proteinExistence type="inferred from homology"/>
<comment type="similarity">
    <text evidence="2">Belongs to the GTP-binding SRP family. SRP54 subfamily.</text>
</comment>
<accession>A0A218NLM7</accession>
<keyword evidence="4" id="KW-0547">Nucleotide-binding</keyword>
<feature type="domain" description="AAA+ ATPase" evidence="11">
    <location>
        <begin position="93"/>
        <end position="292"/>
    </location>
</feature>
<evidence type="ECO:0000313" key="14">
    <source>
        <dbReference type="EMBL" id="ASI13369.1"/>
    </source>
</evidence>
<dbReference type="PANTHER" id="PTHR11564">
    <property type="entry name" value="SIGNAL RECOGNITION PARTICLE 54K PROTEIN SRP54"/>
    <property type="match status" value="1"/>
</dbReference>
<dbReference type="InterPro" id="IPR036891">
    <property type="entry name" value="Signal_recog_part_SRP54_M_sf"/>
</dbReference>
<dbReference type="InterPro" id="IPR022941">
    <property type="entry name" value="SRP54"/>
</dbReference>
<dbReference type="InterPro" id="IPR004125">
    <property type="entry name" value="Signal_recog_particle_SRP54_M"/>
</dbReference>
<dbReference type="Gene3D" id="3.40.50.300">
    <property type="entry name" value="P-loop containing nucleotide triphosphate hydrolases"/>
    <property type="match status" value="1"/>
</dbReference>
<keyword evidence="5" id="KW-0378">Hydrolase</keyword>
<dbReference type="SUPFAM" id="SSF47446">
    <property type="entry name" value="Signal peptide-binding domain"/>
    <property type="match status" value="1"/>
</dbReference>
<evidence type="ECO:0000259" key="13">
    <source>
        <dbReference type="SMART" id="SM00963"/>
    </source>
</evidence>
<dbReference type="InterPro" id="IPR000897">
    <property type="entry name" value="SRP54_GTPase_dom"/>
</dbReference>
<evidence type="ECO:0000256" key="3">
    <source>
        <dbReference type="ARBA" id="ARBA00022490"/>
    </source>
</evidence>
<reference evidence="14 15" key="1">
    <citation type="journal article" date="2017" name="Nat. Commun.">
        <title>'ARMAN' archaea depend on association with euryarchaeal host in culture and in situ.</title>
        <authorList>
            <person name="Golyshina O."/>
            <person name="Toshchakov S."/>
            <person name="Makarova K."/>
            <person name="Gavrilov S."/>
            <person name="Korzhenkov A."/>
            <person name="La Cono V."/>
            <person name="Arcadi E."/>
            <person name="Nechitaylo T."/>
            <person name="Ferrer M."/>
            <person name="Kublanov I."/>
            <person name="Wolf Y."/>
            <person name="Yakimov M."/>
            <person name="Golyshin P."/>
            <person name="Slesarev A."/>
            <person name="Kozyavkin S."/>
        </authorList>
    </citation>
    <scope>NUCLEOTIDE SEQUENCE [LARGE SCALE GENOMIC DNA]</scope>
    <source>
        <strain evidence="14 15">Mia14</strain>
    </source>
</reference>
<keyword evidence="3" id="KW-0963">Cytoplasm</keyword>
<protein>
    <recommendedName>
        <fullName evidence="10">signal-recognition-particle GTPase</fullName>
        <ecNumber evidence="10">3.6.5.4</ecNumber>
    </recommendedName>
</protein>
<keyword evidence="7" id="KW-0342">GTP-binding</keyword>
<evidence type="ECO:0000256" key="6">
    <source>
        <dbReference type="ARBA" id="ARBA00022884"/>
    </source>
</evidence>
<dbReference type="InterPro" id="IPR036225">
    <property type="entry name" value="SRP/SRP_N"/>
</dbReference>
<dbReference type="GO" id="GO:0048500">
    <property type="term" value="C:signal recognition particle"/>
    <property type="evidence" value="ECO:0007669"/>
    <property type="project" value="InterPro"/>
</dbReference>
<keyword evidence="15" id="KW-1185">Reference proteome</keyword>
<dbReference type="GeneID" id="33313585"/>
<dbReference type="OrthoDB" id="52849at2157"/>
<dbReference type="CDD" id="cd17875">
    <property type="entry name" value="SRP54_G"/>
    <property type="match status" value="1"/>
</dbReference>
<organism evidence="14 15">
    <name type="scientific">Candidatus Mancarchaeum acidiphilum</name>
    <dbReference type="NCBI Taxonomy" id="1920749"/>
    <lineage>
        <taxon>Archaea</taxon>
        <taxon>Candidatus Micrarchaeota</taxon>
        <taxon>Candidatus Mancarchaeum</taxon>
    </lineage>
</organism>
<dbReference type="SUPFAM" id="SSF52540">
    <property type="entry name" value="P-loop containing nucleoside triphosphate hydrolases"/>
    <property type="match status" value="1"/>
</dbReference>
<dbReference type="InterPro" id="IPR003593">
    <property type="entry name" value="AAA+_ATPase"/>
</dbReference>
<dbReference type="Pfam" id="PF02881">
    <property type="entry name" value="SRP54_N"/>
    <property type="match status" value="1"/>
</dbReference>
<dbReference type="EMBL" id="CP019964">
    <property type="protein sequence ID" value="ASI13369.1"/>
    <property type="molecule type" value="Genomic_DNA"/>
</dbReference>
<dbReference type="EC" id="3.6.5.4" evidence="10"/>
<name>A0A218NLM7_9ARCH</name>
<feature type="domain" description="Signal recognition particle SRP54 helical bundle" evidence="13">
    <location>
        <begin position="1"/>
        <end position="84"/>
    </location>
</feature>
<evidence type="ECO:0000256" key="7">
    <source>
        <dbReference type="ARBA" id="ARBA00023134"/>
    </source>
</evidence>
<dbReference type="SMART" id="SM00382">
    <property type="entry name" value="AAA"/>
    <property type="match status" value="1"/>
</dbReference>
<dbReference type="GO" id="GO:0006614">
    <property type="term" value="P:SRP-dependent cotranslational protein targeting to membrane"/>
    <property type="evidence" value="ECO:0007669"/>
    <property type="project" value="InterPro"/>
</dbReference>
<dbReference type="GO" id="GO:0003924">
    <property type="term" value="F:GTPase activity"/>
    <property type="evidence" value="ECO:0007669"/>
    <property type="project" value="InterPro"/>
</dbReference>
<dbReference type="AlphaFoldDB" id="A0A218NLM7"/>
<evidence type="ECO:0000259" key="11">
    <source>
        <dbReference type="SMART" id="SM00382"/>
    </source>
</evidence>
<dbReference type="InterPro" id="IPR027417">
    <property type="entry name" value="P-loop_NTPase"/>
</dbReference>
<evidence type="ECO:0000256" key="2">
    <source>
        <dbReference type="ARBA" id="ARBA00005450"/>
    </source>
</evidence>
<evidence type="ECO:0000256" key="8">
    <source>
        <dbReference type="ARBA" id="ARBA00023135"/>
    </source>
</evidence>
<dbReference type="Gene3D" id="1.10.260.30">
    <property type="entry name" value="Signal recognition particle, SRP54 subunit, M-domain"/>
    <property type="match status" value="1"/>
</dbReference>
<evidence type="ECO:0000259" key="12">
    <source>
        <dbReference type="SMART" id="SM00962"/>
    </source>
</evidence>
<evidence type="ECO:0000256" key="5">
    <source>
        <dbReference type="ARBA" id="ARBA00022801"/>
    </source>
</evidence>
<dbReference type="SMART" id="SM00963">
    <property type="entry name" value="SRP54_N"/>
    <property type="match status" value="1"/>
</dbReference>
<dbReference type="InterPro" id="IPR042101">
    <property type="entry name" value="SRP54_N_sf"/>
</dbReference>
<evidence type="ECO:0000256" key="9">
    <source>
        <dbReference type="ARBA" id="ARBA00023274"/>
    </source>
</evidence>
<dbReference type="Pfam" id="PF02978">
    <property type="entry name" value="SRP_SPB"/>
    <property type="match status" value="1"/>
</dbReference>
<evidence type="ECO:0000256" key="1">
    <source>
        <dbReference type="ARBA" id="ARBA00004496"/>
    </source>
</evidence>
<dbReference type="KEGG" id="marh:Mia14_0023"/>
<dbReference type="SMART" id="SM00962">
    <property type="entry name" value="SRP54"/>
    <property type="match status" value="1"/>
</dbReference>
<dbReference type="GO" id="GO:0005525">
    <property type="term" value="F:GTP binding"/>
    <property type="evidence" value="ECO:0007669"/>
    <property type="project" value="UniProtKB-KW"/>
</dbReference>
<gene>
    <name evidence="14" type="ORF">Mia14_0023</name>
</gene>
<keyword evidence="6" id="KW-0694">RNA-binding</keyword>
<dbReference type="Pfam" id="PF00448">
    <property type="entry name" value="SRP54"/>
    <property type="match status" value="1"/>
</dbReference>
<evidence type="ECO:0000256" key="4">
    <source>
        <dbReference type="ARBA" id="ARBA00022741"/>
    </source>
</evidence>
<dbReference type="PANTHER" id="PTHR11564:SF5">
    <property type="entry name" value="SIGNAL RECOGNITION PARTICLE SUBUNIT SRP54"/>
    <property type="match status" value="1"/>
</dbReference>
<dbReference type="Gene3D" id="1.20.120.140">
    <property type="entry name" value="Signal recognition particle SRP54, nucleotide-binding domain"/>
    <property type="match status" value="1"/>
</dbReference>
<dbReference type="GO" id="GO:0008312">
    <property type="term" value="F:7S RNA binding"/>
    <property type="evidence" value="ECO:0007669"/>
    <property type="project" value="InterPro"/>
</dbReference>
<dbReference type="InterPro" id="IPR013822">
    <property type="entry name" value="Signal_recog_particl_SRP54_hlx"/>
</dbReference>
<keyword evidence="9" id="KW-0687">Ribonucleoprotein</keyword>
<dbReference type="RefSeq" id="WP_088819539.1">
    <property type="nucleotide sequence ID" value="NZ_CP019964.1"/>
</dbReference>
<feature type="domain" description="SRP54-type proteins GTP-binding" evidence="12">
    <location>
        <begin position="94"/>
        <end position="287"/>
    </location>
</feature>